<dbReference type="AlphaFoldDB" id="A0A822H3Z1"/>
<evidence type="ECO:0000313" key="4">
    <source>
        <dbReference type="Proteomes" id="UP000663848"/>
    </source>
</evidence>
<proteinExistence type="predicted"/>
<evidence type="ECO:0000256" key="2">
    <source>
        <dbReference type="PROSITE-ProRule" id="PRU00504"/>
    </source>
</evidence>
<dbReference type="Gene3D" id="2.120.10.30">
    <property type="entry name" value="TolB, C-terminal domain"/>
    <property type="match status" value="1"/>
</dbReference>
<dbReference type="InterPro" id="IPR011042">
    <property type="entry name" value="6-blade_b-propeller_TolB-like"/>
</dbReference>
<dbReference type="PROSITE" id="PS51125">
    <property type="entry name" value="NHL"/>
    <property type="match status" value="1"/>
</dbReference>
<feature type="non-terminal residue" evidence="3">
    <location>
        <position position="1"/>
    </location>
</feature>
<feature type="non-terminal residue" evidence="3">
    <location>
        <position position="49"/>
    </location>
</feature>
<dbReference type="EMBL" id="CAJOBR010108546">
    <property type="protein sequence ID" value="CAF5158723.1"/>
    <property type="molecule type" value="Genomic_DNA"/>
</dbReference>
<comment type="caution">
    <text evidence="3">The sequence shown here is derived from an EMBL/GenBank/DDBJ whole genome shotgun (WGS) entry which is preliminary data.</text>
</comment>
<dbReference type="SUPFAM" id="SSF63829">
    <property type="entry name" value="Calcium-dependent phosphotriesterase"/>
    <property type="match status" value="1"/>
</dbReference>
<keyword evidence="1" id="KW-0677">Repeat</keyword>
<dbReference type="Proteomes" id="UP000663848">
    <property type="component" value="Unassembled WGS sequence"/>
</dbReference>
<evidence type="ECO:0000256" key="1">
    <source>
        <dbReference type="ARBA" id="ARBA00022737"/>
    </source>
</evidence>
<name>A0A822H3Z1_9BILA</name>
<accession>A0A822H3Z1</accession>
<organism evidence="3 4">
    <name type="scientific">Rotaria socialis</name>
    <dbReference type="NCBI Taxonomy" id="392032"/>
    <lineage>
        <taxon>Eukaryota</taxon>
        <taxon>Metazoa</taxon>
        <taxon>Spiralia</taxon>
        <taxon>Gnathifera</taxon>
        <taxon>Rotifera</taxon>
        <taxon>Eurotatoria</taxon>
        <taxon>Bdelloidea</taxon>
        <taxon>Philodinida</taxon>
        <taxon>Philodinidae</taxon>
        <taxon>Rotaria</taxon>
    </lineage>
</organism>
<dbReference type="Pfam" id="PF01436">
    <property type="entry name" value="NHL"/>
    <property type="match status" value="1"/>
</dbReference>
<evidence type="ECO:0000313" key="3">
    <source>
        <dbReference type="EMBL" id="CAF5158723.1"/>
    </source>
</evidence>
<gene>
    <name evidence="3" type="ORF">QYT958_LOCUS48999</name>
</gene>
<dbReference type="InterPro" id="IPR001258">
    <property type="entry name" value="NHL_repeat"/>
</dbReference>
<protein>
    <submittedName>
        <fullName evidence="3">Uncharacterized protein</fullName>
    </submittedName>
</protein>
<feature type="repeat" description="NHL" evidence="2">
    <location>
        <begin position="13"/>
        <end position="44"/>
    </location>
</feature>
<sequence length="49" mass="5276">ATQGIVVTGGQGKGNGLTQLSYPEGVVVDQLGTVYVADYENHQIMRWPK</sequence>
<reference evidence="3" key="1">
    <citation type="submission" date="2021-02" db="EMBL/GenBank/DDBJ databases">
        <authorList>
            <person name="Nowell W R."/>
        </authorList>
    </citation>
    <scope>NUCLEOTIDE SEQUENCE</scope>
</reference>